<keyword evidence="2" id="KW-1185">Reference proteome</keyword>
<protein>
    <submittedName>
        <fullName evidence="1">Uncharacterized protein</fullName>
    </submittedName>
</protein>
<organism evidence="1 2">
    <name type="scientific">Erwinia pyri</name>
    <dbReference type="NCBI Taxonomy" id="3062598"/>
    <lineage>
        <taxon>Bacteria</taxon>
        <taxon>Pseudomonadati</taxon>
        <taxon>Pseudomonadota</taxon>
        <taxon>Gammaproteobacteria</taxon>
        <taxon>Enterobacterales</taxon>
        <taxon>Erwiniaceae</taxon>
        <taxon>Erwinia</taxon>
    </lineage>
</organism>
<dbReference type="KEGG" id="epi:Q3V30_08475"/>
<sequence length="79" mass="9003">MAILFLPSLAALLEKAEAQKGYPLTQHEVETLRDGAICISVPDELLRTMDPLRGYQDIDPKKCWEAWRDYRLSGNTRLA</sequence>
<accession>A0AA50HS99</accession>
<name>A0AA50HS99_9GAMM</name>
<dbReference type="RefSeq" id="WP_306212270.1">
    <property type="nucleotide sequence ID" value="NZ_CP132353.1"/>
</dbReference>
<evidence type="ECO:0000313" key="2">
    <source>
        <dbReference type="Proteomes" id="UP001228139"/>
    </source>
</evidence>
<evidence type="ECO:0000313" key="1">
    <source>
        <dbReference type="EMBL" id="WLS80498.1"/>
    </source>
</evidence>
<reference evidence="1 2" key="1">
    <citation type="submission" date="2023-07" db="EMBL/GenBank/DDBJ databases">
        <title>Pathogenic bacteria of pear tree diseases.</title>
        <authorList>
            <person name="Zhang Z."/>
            <person name="He L."/>
            <person name="Huang R."/>
        </authorList>
    </citation>
    <scope>NUCLEOTIDE SEQUENCE [LARGE SCALE GENOMIC DNA]</scope>
    <source>
        <strain evidence="1 2">DE2</strain>
    </source>
</reference>
<gene>
    <name evidence="1" type="ORF">Q3V30_08475</name>
</gene>
<dbReference type="Proteomes" id="UP001228139">
    <property type="component" value="Chromosome"/>
</dbReference>
<proteinExistence type="predicted"/>
<dbReference type="AlphaFoldDB" id="A0AA50HS99"/>
<dbReference type="EMBL" id="CP132353">
    <property type="protein sequence ID" value="WLS80498.1"/>
    <property type="molecule type" value="Genomic_DNA"/>
</dbReference>